<evidence type="ECO:0000256" key="2">
    <source>
        <dbReference type="ARBA" id="ARBA00006105"/>
    </source>
</evidence>
<feature type="domain" description="FAD-binding FR-type" evidence="8">
    <location>
        <begin position="129"/>
        <end position="260"/>
    </location>
</feature>
<dbReference type="HOGENOM" id="CLU_555744_0_0_1"/>
<reference evidence="9 10" key="1">
    <citation type="journal article" date="2012" name="Eukaryot. Cell">
        <title>Draft genome sequence of Wickerhamomyces ciferrii NRRL Y-1031 F-60-10.</title>
        <authorList>
            <person name="Schneider J."/>
            <person name="Andrea H."/>
            <person name="Blom J."/>
            <person name="Jaenicke S."/>
            <person name="Ruckert C."/>
            <person name="Schorsch C."/>
            <person name="Szczepanowski R."/>
            <person name="Farwick M."/>
            <person name="Goesmann A."/>
            <person name="Puhler A."/>
            <person name="Schaffer S."/>
            <person name="Tauch A."/>
            <person name="Kohler T."/>
            <person name="Brinkrolf K."/>
        </authorList>
    </citation>
    <scope>NUCLEOTIDE SEQUENCE [LARGE SCALE GENOMIC DNA]</scope>
    <source>
        <strain evidence="10">ATCC 14091 / BCRC 22168 / CBS 111 / JCM 3599 / NBRC 0793 / NRRL Y-1031 F-60-10</strain>
    </source>
</reference>
<gene>
    <name evidence="9" type="ORF">BN7_3364</name>
</gene>
<dbReference type="GO" id="GO:0005739">
    <property type="term" value="C:mitochondrion"/>
    <property type="evidence" value="ECO:0007669"/>
    <property type="project" value="TreeGrafter"/>
</dbReference>
<dbReference type="InterPro" id="IPR017927">
    <property type="entry name" value="FAD-bd_FR_type"/>
</dbReference>
<feature type="binding site" evidence="6">
    <location>
        <position position="235"/>
    </location>
    <ligand>
        <name>FAD</name>
        <dbReference type="ChEBI" id="CHEBI:57692"/>
    </ligand>
</feature>
<evidence type="ECO:0000256" key="3">
    <source>
        <dbReference type="ARBA" id="ARBA00022630"/>
    </source>
</evidence>
<dbReference type="Gene3D" id="3.40.50.80">
    <property type="entry name" value="Nucleotide-binding domain of ferredoxin-NADP reductase (FNR) module"/>
    <property type="match status" value="1"/>
</dbReference>
<feature type="region of interest" description="Disordered" evidence="7">
    <location>
        <begin position="66"/>
        <end position="90"/>
    </location>
</feature>
<dbReference type="Proteomes" id="UP000009328">
    <property type="component" value="Unassembled WGS sequence"/>
</dbReference>
<dbReference type="STRING" id="1206466.K0KFC1"/>
<feature type="region of interest" description="Disordered" evidence="7">
    <location>
        <begin position="16"/>
        <end position="50"/>
    </location>
</feature>
<dbReference type="Gene3D" id="2.40.30.10">
    <property type="entry name" value="Translation factors"/>
    <property type="match status" value="1"/>
</dbReference>
<protein>
    <submittedName>
        <fullName evidence="9">Nitrate reductase [NADH]</fullName>
        <ecNumber evidence="9">1.7.1.1</ecNumber>
    </submittedName>
</protein>
<name>K0KFC1_WICCF</name>
<feature type="compositionally biased region" description="Basic and acidic residues" evidence="7">
    <location>
        <begin position="400"/>
        <end position="414"/>
    </location>
</feature>
<sequence>MSFVLRRSTVSLVRRYSSRGPWGPSKGGLPKKHVQGPKTNPLKAGANPMPELEKTKEQIALKPNYQPQESYQRVSFEYPTETTSTSSSTPHKLKRYLPHLLLILGGGWALFTVRYFTQESIPQDYLDPEEFIPFIVTQKVDVDKDHYFIELTPKYNHWKKEFMNPIKVWNGRRIWSVEIKQPQIMVVRKYTPLPLTIYKPNKDSTPVINIQNNDINSPEYGKLVFYIKKYDQGEVARWISRKSIGSELELRGPFIEFEFPSSPNDVSERPKMENLPSKVNNDPEYKIKPDNLAFFGAGTGIAPILQVLLSENPYKGFVNVFYSRRTEAETPIPRLLYFLEKLDRVKFHHFINENNSRLNSKPIPTPIEPHFKAYEDQLIKNRQDEEQKIAEKLKELRGERSYTRIPEVPKDHSASLESKTPSTQSSKFKTILEKIISEGKSSHENPSLALVCGPDGFVSYVAGPKPFEGQGPVGGLLKEKGWDETNVFKLS</sequence>
<dbReference type="InterPro" id="IPR017938">
    <property type="entry name" value="Riboflavin_synthase-like_b-brl"/>
</dbReference>
<evidence type="ECO:0000256" key="1">
    <source>
        <dbReference type="ARBA" id="ARBA00001974"/>
    </source>
</evidence>
<comment type="caution">
    <text evidence="9">The sequence shown here is derived from an EMBL/GenBank/DDBJ whole genome shotgun (WGS) entry which is preliminary data.</text>
</comment>
<keyword evidence="5 9" id="KW-0560">Oxidoreductase</keyword>
<feature type="binding site" evidence="6">
    <location>
        <position position="228"/>
    </location>
    <ligand>
        <name>FAD</name>
        <dbReference type="ChEBI" id="CHEBI:57692"/>
    </ligand>
</feature>
<evidence type="ECO:0000313" key="9">
    <source>
        <dbReference type="EMBL" id="CCH43810.1"/>
    </source>
</evidence>
<comment type="cofactor">
    <cofactor evidence="1 6">
        <name>FAD</name>
        <dbReference type="ChEBI" id="CHEBI:57692"/>
    </cofactor>
</comment>
<dbReference type="SUPFAM" id="SSF63380">
    <property type="entry name" value="Riboflavin synthase domain-like"/>
    <property type="match status" value="1"/>
</dbReference>
<evidence type="ECO:0000256" key="7">
    <source>
        <dbReference type="SAM" id="MobiDB-lite"/>
    </source>
</evidence>
<keyword evidence="4 6" id="KW-0274">FAD</keyword>
<dbReference type="PANTHER" id="PTHR19370:SF189">
    <property type="entry name" value="CYTOCHROME C MITOCHONDRIAL IMPORT FACTOR CYC2"/>
    <property type="match status" value="1"/>
</dbReference>
<organism evidence="9 10">
    <name type="scientific">Wickerhamomyces ciferrii (strain ATCC 14091 / BCRC 22168 / CBS 111 / JCM 3599 / NBRC 0793 / NRRL Y-1031 F-60-10)</name>
    <name type="common">Yeast</name>
    <name type="synonym">Pichia ciferrii</name>
    <dbReference type="NCBI Taxonomy" id="1206466"/>
    <lineage>
        <taxon>Eukaryota</taxon>
        <taxon>Fungi</taxon>
        <taxon>Dikarya</taxon>
        <taxon>Ascomycota</taxon>
        <taxon>Saccharomycotina</taxon>
        <taxon>Saccharomycetes</taxon>
        <taxon>Phaffomycetales</taxon>
        <taxon>Wickerhamomycetaceae</taxon>
        <taxon>Wickerhamomyces</taxon>
    </lineage>
</organism>
<dbReference type="GO" id="GO:0009703">
    <property type="term" value="F:nitrate reductase (NADH) activity"/>
    <property type="evidence" value="ECO:0007669"/>
    <property type="project" value="UniProtKB-EC"/>
</dbReference>
<dbReference type="PANTHER" id="PTHR19370">
    <property type="entry name" value="NADH-CYTOCHROME B5 REDUCTASE"/>
    <property type="match status" value="1"/>
</dbReference>
<comment type="similarity">
    <text evidence="2">Belongs to the flavoprotein pyridine nucleotide cytochrome reductase family.</text>
</comment>
<dbReference type="InParanoid" id="K0KFC1"/>
<dbReference type="CDD" id="cd06183">
    <property type="entry name" value="cyt_b5_reduct_like"/>
    <property type="match status" value="1"/>
</dbReference>
<keyword evidence="3 6" id="KW-0285">Flavoprotein</keyword>
<evidence type="ECO:0000256" key="5">
    <source>
        <dbReference type="ARBA" id="ARBA00023002"/>
    </source>
</evidence>
<feature type="region of interest" description="Disordered" evidence="7">
    <location>
        <begin position="400"/>
        <end position="423"/>
    </location>
</feature>
<dbReference type="EC" id="1.7.1.1" evidence="9"/>
<proteinExistence type="inferred from homology"/>
<dbReference type="eggNOG" id="KOG0534">
    <property type="taxonomic scope" value="Eukaryota"/>
</dbReference>
<dbReference type="AlphaFoldDB" id="K0KFC1"/>
<dbReference type="InterPro" id="IPR039261">
    <property type="entry name" value="FNR_nucleotide-bd"/>
</dbReference>
<dbReference type="SUPFAM" id="SSF52343">
    <property type="entry name" value="Ferredoxin reductase-like, C-terminal NADP-linked domain"/>
    <property type="match status" value="1"/>
</dbReference>
<evidence type="ECO:0000256" key="4">
    <source>
        <dbReference type="ARBA" id="ARBA00022827"/>
    </source>
</evidence>
<dbReference type="InterPro" id="IPR001834">
    <property type="entry name" value="CBR-like"/>
</dbReference>
<dbReference type="FunCoup" id="K0KFC1">
    <property type="interactions" value="38"/>
</dbReference>
<accession>K0KFC1</accession>
<dbReference type="PROSITE" id="PS51384">
    <property type="entry name" value="FAD_FR"/>
    <property type="match status" value="1"/>
</dbReference>
<evidence type="ECO:0000313" key="10">
    <source>
        <dbReference type="Proteomes" id="UP000009328"/>
    </source>
</evidence>
<dbReference type="EMBL" id="CAIF01000090">
    <property type="protein sequence ID" value="CCH43810.1"/>
    <property type="molecule type" value="Genomic_DNA"/>
</dbReference>
<evidence type="ECO:0000256" key="6">
    <source>
        <dbReference type="PIRSR" id="PIRSR601834-1"/>
    </source>
</evidence>
<keyword evidence="10" id="KW-1185">Reference proteome</keyword>
<evidence type="ECO:0000259" key="8">
    <source>
        <dbReference type="PROSITE" id="PS51384"/>
    </source>
</evidence>